<dbReference type="SUPFAM" id="SSF53474">
    <property type="entry name" value="alpha/beta-Hydrolases"/>
    <property type="match status" value="1"/>
</dbReference>
<dbReference type="InterPro" id="IPR029058">
    <property type="entry name" value="AB_hydrolase_fold"/>
</dbReference>
<evidence type="ECO:0000313" key="3">
    <source>
        <dbReference type="Proteomes" id="UP000284202"/>
    </source>
</evidence>
<proteinExistence type="predicted"/>
<dbReference type="PANTHER" id="PTHR43798">
    <property type="entry name" value="MONOACYLGLYCEROL LIPASE"/>
    <property type="match status" value="1"/>
</dbReference>
<dbReference type="AlphaFoldDB" id="A0A418T7P2"/>
<dbReference type="GO" id="GO:0016020">
    <property type="term" value="C:membrane"/>
    <property type="evidence" value="ECO:0007669"/>
    <property type="project" value="TreeGrafter"/>
</dbReference>
<evidence type="ECO:0000313" key="2">
    <source>
        <dbReference type="EMBL" id="RJE89222.1"/>
    </source>
</evidence>
<keyword evidence="2" id="KW-0378">Hydrolase</keyword>
<keyword evidence="3" id="KW-1185">Reference proteome</keyword>
<comment type="caution">
    <text evidence="2">The sequence shown here is derived from an EMBL/GenBank/DDBJ whole genome shotgun (WGS) entry which is preliminary data.</text>
</comment>
<reference evidence="3" key="1">
    <citation type="submission" date="2018-09" db="EMBL/GenBank/DDBJ databases">
        <title>Acidovorax cavernicola nov. sp. isolated from Gruta de las Maravillas (Aracena, Spain).</title>
        <authorList>
            <person name="Jurado V."/>
            <person name="Gutierrez-Patricio S."/>
            <person name="Gonzalez-Pimentel J.L."/>
            <person name="Miller A.Z."/>
            <person name="Laiz L."/>
            <person name="Saiz-Jimenez C."/>
        </authorList>
    </citation>
    <scope>NUCLEOTIDE SEQUENCE [LARGE SCALE GENOMIC DNA]</scope>
    <source>
        <strain evidence="3">1011MAR3C25</strain>
    </source>
</reference>
<dbReference type="RefSeq" id="WP_119744955.1">
    <property type="nucleotide sequence ID" value="NZ_QZCG01000001.1"/>
</dbReference>
<dbReference type="EMBL" id="QZCG01000001">
    <property type="protein sequence ID" value="RJE89222.1"/>
    <property type="molecule type" value="Genomic_DNA"/>
</dbReference>
<organism evidence="2 3">
    <name type="scientific">Paracoccus onubensis</name>
    <dbReference type="NCBI Taxonomy" id="1675788"/>
    <lineage>
        <taxon>Bacteria</taxon>
        <taxon>Pseudomonadati</taxon>
        <taxon>Pseudomonadota</taxon>
        <taxon>Alphaproteobacteria</taxon>
        <taxon>Rhodobacterales</taxon>
        <taxon>Paracoccaceae</taxon>
        <taxon>Paracoccus</taxon>
    </lineage>
</organism>
<dbReference type="Gene3D" id="3.40.50.1820">
    <property type="entry name" value="alpha/beta hydrolase"/>
    <property type="match status" value="1"/>
</dbReference>
<sequence length="253" mass="26849">MIVTIPEGVLECLSAGATEDKRPSVVLLHGIQGTATIWKPLLPGLSCLGPVLAPHLRGRAGSYSPDRPDAYGLTGFASDLHTVIAGLHGPVLLVGWSMGCLVSLEYLRIHGSDRLMGLMLVSGTPCIGATGGNDANWFHGDTPERVAREAAQRAKRLQLTETATDVAVAGSWLAVRAADFRDFLPQIDLPTMVLHGSEDSECPVAHASIFARSIPGAQLGIWEGCGHVPMTYAPERFSRAVADFFHICQGCSA</sequence>
<gene>
    <name evidence="2" type="ORF">D3P04_00785</name>
</gene>
<accession>A0A418T7P2</accession>
<name>A0A418T7P2_9RHOB</name>
<dbReference type="GO" id="GO:0016787">
    <property type="term" value="F:hydrolase activity"/>
    <property type="evidence" value="ECO:0007669"/>
    <property type="project" value="UniProtKB-KW"/>
</dbReference>
<dbReference type="Proteomes" id="UP000284202">
    <property type="component" value="Unassembled WGS sequence"/>
</dbReference>
<feature type="domain" description="AB hydrolase-1" evidence="1">
    <location>
        <begin position="25"/>
        <end position="239"/>
    </location>
</feature>
<dbReference type="OrthoDB" id="9815441at2"/>
<dbReference type="Pfam" id="PF12697">
    <property type="entry name" value="Abhydrolase_6"/>
    <property type="match status" value="1"/>
</dbReference>
<evidence type="ECO:0000259" key="1">
    <source>
        <dbReference type="Pfam" id="PF12697"/>
    </source>
</evidence>
<dbReference type="PANTHER" id="PTHR43798:SF33">
    <property type="entry name" value="HYDROLASE, PUTATIVE (AFU_ORTHOLOGUE AFUA_2G14860)-RELATED"/>
    <property type="match status" value="1"/>
</dbReference>
<dbReference type="InterPro" id="IPR000073">
    <property type="entry name" value="AB_hydrolase_1"/>
</dbReference>
<dbReference type="InterPro" id="IPR050266">
    <property type="entry name" value="AB_hydrolase_sf"/>
</dbReference>
<protein>
    <submittedName>
        <fullName evidence="2">Alpha/beta hydrolase</fullName>
    </submittedName>
</protein>